<organism evidence="2 3">
    <name type="scientific">Phytohabitans aurantiacus</name>
    <dbReference type="NCBI Taxonomy" id="3016789"/>
    <lineage>
        <taxon>Bacteria</taxon>
        <taxon>Bacillati</taxon>
        <taxon>Actinomycetota</taxon>
        <taxon>Actinomycetes</taxon>
        <taxon>Micromonosporales</taxon>
        <taxon>Micromonosporaceae</taxon>
    </lineage>
</organism>
<comment type="caution">
    <text evidence="2">The sequence shown here is derived from an EMBL/GenBank/DDBJ whole genome shotgun (WGS) entry which is preliminary data.</text>
</comment>
<dbReference type="Proteomes" id="UP001144280">
    <property type="component" value="Unassembled WGS sequence"/>
</dbReference>
<sequence length="53" mass="5996">MAKHEQPEDARARYRRLARHALHPFTHVAALVGLHLVAVAILEKTPLVDLLLH</sequence>
<gene>
    <name evidence="2" type="ORF">Pa4123_82830</name>
</gene>
<keyword evidence="1" id="KW-1133">Transmembrane helix</keyword>
<protein>
    <recommendedName>
        <fullName evidence="4">Cytochrome b561 bacterial/Ni-hydrogenase domain-containing protein</fullName>
    </recommendedName>
</protein>
<keyword evidence="3" id="KW-1185">Reference proteome</keyword>
<name>A0ABQ5RAK1_9ACTN</name>
<evidence type="ECO:0000256" key="1">
    <source>
        <dbReference type="SAM" id="Phobius"/>
    </source>
</evidence>
<evidence type="ECO:0000313" key="2">
    <source>
        <dbReference type="EMBL" id="GLI03005.1"/>
    </source>
</evidence>
<evidence type="ECO:0008006" key="4">
    <source>
        <dbReference type="Google" id="ProtNLM"/>
    </source>
</evidence>
<keyword evidence="1" id="KW-0812">Transmembrane</keyword>
<evidence type="ECO:0000313" key="3">
    <source>
        <dbReference type="Proteomes" id="UP001144280"/>
    </source>
</evidence>
<dbReference type="EMBL" id="BSDI01000074">
    <property type="protein sequence ID" value="GLI03005.1"/>
    <property type="molecule type" value="Genomic_DNA"/>
</dbReference>
<feature type="transmembrane region" description="Helical" evidence="1">
    <location>
        <begin position="21"/>
        <end position="42"/>
    </location>
</feature>
<dbReference type="RefSeq" id="WP_281904880.1">
    <property type="nucleotide sequence ID" value="NZ_BSDI01000074.1"/>
</dbReference>
<reference evidence="2" key="1">
    <citation type="submission" date="2022-12" db="EMBL/GenBank/DDBJ databases">
        <title>New Phytohabitans aurantiacus sp. RD004123 nov., an actinomycete isolated from soil.</title>
        <authorList>
            <person name="Triningsih D.W."/>
            <person name="Harunari E."/>
            <person name="Igarashi Y."/>
        </authorList>
    </citation>
    <scope>NUCLEOTIDE SEQUENCE</scope>
    <source>
        <strain evidence="2">RD004123</strain>
    </source>
</reference>
<accession>A0ABQ5RAK1</accession>
<keyword evidence="1" id="KW-0472">Membrane</keyword>
<proteinExistence type="predicted"/>